<dbReference type="HOGENOM" id="CLU_106891_0_0_1"/>
<name>T1IZQ3_STRMM</name>
<keyword evidence="2" id="KW-1185">Reference proteome</keyword>
<evidence type="ECO:0000313" key="1">
    <source>
        <dbReference type="EnsemblMetazoa" id="SMAR006736-PA"/>
    </source>
</evidence>
<dbReference type="PhylomeDB" id="T1IZQ3"/>
<accession>T1IZQ3</accession>
<dbReference type="EnsemblMetazoa" id="SMAR006736-RA">
    <property type="protein sequence ID" value="SMAR006736-PA"/>
    <property type="gene ID" value="SMAR006736"/>
</dbReference>
<dbReference type="STRING" id="126957.T1IZQ3"/>
<sequence length="226" mass="26105">MLIAIFTDVHANWPRYIHDFALASRTALSQATGHTPLFLNTGRIIPPPWDPRLIGYAGRFDKNNPEEFVTKLIDTIKRAHQSMHLQIQKNYERHRDIHNKSIQFANLSSMIWSGKRPITYPKLMINIMLAKKRDGPWRITHVHGGNAFRLEKLENGEIENSINIKDLVPYIPNYPIEQWEEGQEVATHQANETLSWLDETISVENNPVIEPITTPAVLAQRDQHNH</sequence>
<proteinExistence type="predicted"/>
<dbReference type="EMBL" id="AFFK01020505">
    <property type="status" value="NOT_ANNOTATED_CDS"/>
    <property type="molecule type" value="Genomic_DNA"/>
</dbReference>
<evidence type="ECO:0000313" key="2">
    <source>
        <dbReference type="Proteomes" id="UP000014500"/>
    </source>
</evidence>
<reference evidence="1" key="2">
    <citation type="submission" date="2015-02" db="UniProtKB">
        <authorList>
            <consortium name="EnsemblMetazoa"/>
        </authorList>
    </citation>
    <scope>IDENTIFICATION</scope>
</reference>
<reference evidence="2" key="1">
    <citation type="submission" date="2011-05" db="EMBL/GenBank/DDBJ databases">
        <authorList>
            <person name="Richards S.R."/>
            <person name="Qu J."/>
            <person name="Jiang H."/>
            <person name="Jhangiani S.N."/>
            <person name="Agravi P."/>
            <person name="Goodspeed R."/>
            <person name="Gross S."/>
            <person name="Mandapat C."/>
            <person name="Jackson L."/>
            <person name="Mathew T."/>
            <person name="Pu L."/>
            <person name="Thornton R."/>
            <person name="Saada N."/>
            <person name="Wilczek-Boney K.B."/>
            <person name="Lee S."/>
            <person name="Kovar C."/>
            <person name="Wu Y."/>
            <person name="Scherer S.E."/>
            <person name="Worley K.C."/>
            <person name="Muzny D.M."/>
            <person name="Gibbs R."/>
        </authorList>
    </citation>
    <scope>NUCLEOTIDE SEQUENCE</scope>
    <source>
        <strain evidence="2">Brora</strain>
    </source>
</reference>
<dbReference type="AlphaFoldDB" id="T1IZQ3"/>
<protein>
    <submittedName>
        <fullName evidence="1">Uncharacterized protein</fullName>
    </submittedName>
</protein>
<organism evidence="1 2">
    <name type="scientific">Strigamia maritima</name>
    <name type="common">European centipede</name>
    <name type="synonym">Geophilus maritimus</name>
    <dbReference type="NCBI Taxonomy" id="126957"/>
    <lineage>
        <taxon>Eukaryota</taxon>
        <taxon>Metazoa</taxon>
        <taxon>Ecdysozoa</taxon>
        <taxon>Arthropoda</taxon>
        <taxon>Myriapoda</taxon>
        <taxon>Chilopoda</taxon>
        <taxon>Pleurostigmophora</taxon>
        <taxon>Geophilomorpha</taxon>
        <taxon>Linotaeniidae</taxon>
        <taxon>Strigamia</taxon>
    </lineage>
</organism>
<dbReference type="Proteomes" id="UP000014500">
    <property type="component" value="Unassembled WGS sequence"/>
</dbReference>